<comment type="caution">
    <text evidence="1">The sequence shown here is derived from an EMBL/GenBank/DDBJ whole genome shotgun (WGS) entry which is preliminary data.</text>
</comment>
<evidence type="ECO:0008006" key="3">
    <source>
        <dbReference type="Google" id="ProtNLM"/>
    </source>
</evidence>
<dbReference type="Pfam" id="PF07254">
    <property type="entry name" value="Cpta_toxin"/>
    <property type="match status" value="1"/>
</dbReference>
<gene>
    <name evidence="1" type="ORF">HBH25_13055</name>
</gene>
<organism evidence="1 2">
    <name type="scientific">Pseudomonas quercus</name>
    <dbReference type="NCBI Taxonomy" id="2722792"/>
    <lineage>
        <taxon>Bacteria</taxon>
        <taxon>Pseudomonadati</taxon>
        <taxon>Pseudomonadota</taxon>
        <taxon>Gammaproteobacteria</taxon>
        <taxon>Pseudomonadales</taxon>
        <taxon>Pseudomonadaceae</taxon>
        <taxon>Pseudomonas</taxon>
    </lineage>
</organism>
<protein>
    <recommendedName>
        <fullName evidence="3">Toxin CptA</fullName>
    </recommendedName>
</protein>
<dbReference type="InterPro" id="IPR009883">
    <property type="entry name" value="YgfX"/>
</dbReference>
<name>A0ABX0YFJ3_9PSED</name>
<proteinExistence type="predicted"/>
<dbReference type="EMBL" id="JAAVJI010000007">
    <property type="protein sequence ID" value="NJP01776.1"/>
    <property type="molecule type" value="Genomic_DNA"/>
</dbReference>
<evidence type="ECO:0000313" key="1">
    <source>
        <dbReference type="EMBL" id="NJP01776.1"/>
    </source>
</evidence>
<sequence length="156" mass="17278">MSSPSDVFECRWQPSRRLFAAYGATLLLAVCSTFVLQLPASVRLGMVAACLAHGAWVFPRHILLSAACAVSGVRRSPQGWAVFSRSLGWQAVQLCPDSMALPAVVILRFRTPGHWWVRSACIPADSLGAEAHRRLRVRLRWDRHLFTPPVSQESDA</sequence>
<reference evidence="1 2" key="1">
    <citation type="submission" date="2020-03" db="EMBL/GenBank/DDBJ databases">
        <authorList>
            <person name="Wang L."/>
            <person name="He N."/>
            <person name="Li Y."/>
            <person name="Fang Y."/>
            <person name="Zhang F."/>
        </authorList>
    </citation>
    <scope>NUCLEOTIDE SEQUENCE [LARGE SCALE GENOMIC DNA]</scope>
    <source>
        <strain evidence="2">hsmgli-8</strain>
    </source>
</reference>
<evidence type="ECO:0000313" key="2">
    <source>
        <dbReference type="Proteomes" id="UP000746535"/>
    </source>
</evidence>
<keyword evidence="2" id="KW-1185">Reference proteome</keyword>
<dbReference type="Proteomes" id="UP000746535">
    <property type="component" value="Unassembled WGS sequence"/>
</dbReference>
<dbReference type="RefSeq" id="WP_168084352.1">
    <property type="nucleotide sequence ID" value="NZ_JAAVJI010000007.1"/>
</dbReference>
<accession>A0ABX0YFJ3</accession>